<comment type="caution">
    <text evidence="5">The sequence shown here is derived from an EMBL/GenBank/DDBJ whole genome shotgun (WGS) entry which is preliminary data.</text>
</comment>
<dbReference type="Pfam" id="PF00392">
    <property type="entry name" value="GntR"/>
    <property type="match status" value="1"/>
</dbReference>
<dbReference type="Gene3D" id="1.10.10.10">
    <property type="entry name" value="Winged helix-like DNA-binding domain superfamily/Winged helix DNA-binding domain"/>
    <property type="match status" value="1"/>
</dbReference>
<dbReference type="PROSITE" id="PS50949">
    <property type="entry name" value="HTH_GNTR"/>
    <property type="match status" value="1"/>
</dbReference>
<dbReference type="InterPro" id="IPR036388">
    <property type="entry name" value="WH-like_DNA-bd_sf"/>
</dbReference>
<keyword evidence="6" id="KW-1185">Reference proteome</keyword>
<evidence type="ECO:0000259" key="4">
    <source>
        <dbReference type="PROSITE" id="PS50949"/>
    </source>
</evidence>
<proteinExistence type="predicted"/>
<name>A0ABQ3XLS3_9ACTN</name>
<evidence type="ECO:0000256" key="2">
    <source>
        <dbReference type="ARBA" id="ARBA00023125"/>
    </source>
</evidence>
<evidence type="ECO:0000256" key="1">
    <source>
        <dbReference type="ARBA" id="ARBA00023015"/>
    </source>
</evidence>
<dbReference type="Proteomes" id="UP000612282">
    <property type="component" value="Unassembled WGS sequence"/>
</dbReference>
<feature type="domain" description="HTH gntR-type" evidence="4">
    <location>
        <begin position="11"/>
        <end position="79"/>
    </location>
</feature>
<dbReference type="RefSeq" id="WP_203805570.1">
    <property type="nucleotide sequence ID" value="NZ_BAAAQE010000112.1"/>
</dbReference>
<protein>
    <submittedName>
        <fullName evidence="5">GntR family transcriptional regulator</fullName>
    </submittedName>
</protein>
<dbReference type="PANTHER" id="PTHR38445:SF9">
    <property type="entry name" value="HTH-TYPE TRANSCRIPTIONAL REPRESSOR YTRA"/>
    <property type="match status" value="1"/>
</dbReference>
<evidence type="ECO:0000313" key="6">
    <source>
        <dbReference type="Proteomes" id="UP000612282"/>
    </source>
</evidence>
<keyword evidence="3" id="KW-0804">Transcription</keyword>
<gene>
    <name evidence="5" type="ORF">Aco03nite_078610</name>
</gene>
<reference evidence="5 6" key="1">
    <citation type="submission" date="2021-01" db="EMBL/GenBank/DDBJ databases">
        <title>Whole genome shotgun sequence of Actinoplanes couchii NBRC 106145.</title>
        <authorList>
            <person name="Komaki H."/>
            <person name="Tamura T."/>
        </authorList>
    </citation>
    <scope>NUCLEOTIDE SEQUENCE [LARGE SCALE GENOMIC DNA]</scope>
    <source>
        <strain evidence="5 6">NBRC 106145</strain>
    </source>
</reference>
<dbReference type="SMART" id="SM00345">
    <property type="entry name" value="HTH_GNTR"/>
    <property type="match status" value="1"/>
</dbReference>
<organism evidence="5 6">
    <name type="scientific">Actinoplanes couchii</name>
    <dbReference type="NCBI Taxonomy" id="403638"/>
    <lineage>
        <taxon>Bacteria</taxon>
        <taxon>Bacillati</taxon>
        <taxon>Actinomycetota</taxon>
        <taxon>Actinomycetes</taxon>
        <taxon>Micromonosporales</taxon>
        <taxon>Micromonosporaceae</taxon>
        <taxon>Actinoplanes</taxon>
    </lineage>
</organism>
<keyword evidence="2" id="KW-0238">DNA-binding</keyword>
<evidence type="ECO:0000256" key="3">
    <source>
        <dbReference type="ARBA" id="ARBA00023163"/>
    </source>
</evidence>
<dbReference type="InterPro" id="IPR036390">
    <property type="entry name" value="WH_DNA-bd_sf"/>
</dbReference>
<evidence type="ECO:0000313" key="5">
    <source>
        <dbReference type="EMBL" id="GID59457.1"/>
    </source>
</evidence>
<dbReference type="InterPro" id="IPR000524">
    <property type="entry name" value="Tscrpt_reg_HTH_GntR"/>
</dbReference>
<dbReference type="PANTHER" id="PTHR38445">
    <property type="entry name" value="HTH-TYPE TRANSCRIPTIONAL REPRESSOR YTRA"/>
    <property type="match status" value="1"/>
</dbReference>
<dbReference type="SUPFAM" id="SSF46785">
    <property type="entry name" value="Winged helix' DNA-binding domain"/>
    <property type="match status" value="1"/>
</dbReference>
<keyword evidence="1" id="KW-0805">Transcription regulation</keyword>
<accession>A0ABQ3XLS3</accession>
<dbReference type="EMBL" id="BOMG01000097">
    <property type="protein sequence ID" value="GID59457.1"/>
    <property type="molecule type" value="Genomic_DNA"/>
</dbReference>
<sequence length="125" mass="12895">MDITIDPDSPVAPYEQVRLRIAALAADGALAAGTRLPAVRALATDLGLAANTVARAYRELEAAGLVETRGRHGTVITAKAAGTSGQAQRAAVAYVERTRALGIPPEAALALVKAALDDHFPGRTQ</sequence>